<accession>A0A0M5III9</accession>
<keyword evidence="3" id="KW-1185">Reference proteome</keyword>
<dbReference type="RefSeq" id="WP_053544673.1">
    <property type="nucleotide sequence ID" value="NZ_CP009220.1"/>
</dbReference>
<sequence length="394" mass="41888">MSFSVDEVRFLTHKAPEIAAATSHLALTKKSMIADVAALRTQFGEFGRAVAELAGARRSALGKLPQDWLMCQESAQQTTAPQVAAERARRITAAVGEGAVAHDVTCSIGTEGHLLIDAGLHYLGSDFDHSRLLMASYNLRDHSDRALLCRADALVPASSHADVIVADPARRAGGKRITNPSHLLPPLPDLVAAWNGHAMAVKCAPGLDFSDWNGLVSIASVDGGVKESCLYTPDLADGETREAVVIKGEHIDRINNLAPDGDGDSLAGAPGEFIIDPDGAIVRAGLVRHYAVREGLWMLDDRIAYLTGNRIPSGTSGFPFIEEVPLKKLKSVLAAHGAGSVEILVRGVDVDPDQLRKKLQLKGSNAMAVVITRIGSKGVALVCGPRQWPVVCFK</sequence>
<dbReference type="Pfam" id="PF18096">
    <property type="entry name" value="Thump_like"/>
    <property type="match status" value="1"/>
</dbReference>
<name>A0A0M5III9_9CORY</name>
<dbReference type="AlphaFoldDB" id="A0A0M5III9"/>
<evidence type="ECO:0000313" key="3">
    <source>
        <dbReference type="Proteomes" id="UP000068067"/>
    </source>
</evidence>
<dbReference type="InterPro" id="IPR029063">
    <property type="entry name" value="SAM-dependent_MTases_sf"/>
</dbReference>
<protein>
    <recommendedName>
        <fullName evidence="1">THUMP-like domain-containing protein</fullName>
    </recommendedName>
</protein>
<feature type="domain" description="THUMP-like" evidence="1">
    <location>
        <begin position="318"/>
        <end position="385"/>
    </location>
</feature>
<evidence type="ECO:0000313" key="2">
    <source>
        <dbReference type="EMBL" id="ALC05624.1"/>
    </source>
</evidence>
<organism evidence="2 3">
    <name type="scientific">Corynebacterium deserti GIMN1.010</name>
    <dbReference type="NCBI Taxonomy" id="931089"/>
    <lineage>
        <taxon>Bacteria</taxon>
        <taxon>Bacillati</taxon>
        <taxon>Actinomycetota</taxon>
        <taxon>Actinomycetes</taxon>
        <taxon>Mycobacteriales</taxon>
        <taxon>Corynebacteriaceae</taxon>
        <taxon>Corynebacterium</taxon>
    </lineage>
</organism>
<reference evidence="2 3" key="1">
    <citation type="submission" date="2014-08" db="EMBL/GenBank/DDBJ databases">
        <title>Complete genome sequence of Corynebacterium deserti GIMN1.010 (=DSM 45689), isolated from desert sand in western China.</title>
        <authorList>
            <person name="Ruckert C."/>
            <person name="Albersmeier A."/>
            <person name="Kalinowski J."/>
        </authorList>
    </citation>
    <scope>NUCLEOTIDE SEQUENCE [LARGE SCALE GENOMIC DNA]</scope>
    <source>
        <strain evidence="2 3">GIMN1.010</strain>
    </source>
</reference>
<dbReference type="KEGG" id="cdx:CDES_05970"/>
<proteinExistence type="predicted"/>
<dbReference type="Gene3D" id="3.40.50.150">
    <property type="entry name" value="Vaccinia Virus protein VP39"/>
    <property type="match status" value="1"/>
</dbReference>
<dbReference type="STRING" id="931089.CDES_05970"/>
<dbReference type="InterPro" id="IPR041497">
    <property type="entry name" value="Thump-like"/>
</dbReference>
<dbReference type="OrthoDB" id="9810570at2"/>
<gene>
    <name evidence="2" type="ORF">CDES_05970</name>
</gene>
<dbReference type="EMBL" id="CP009220">
    <property type="protein sequence ID" value="ALC05624.1"/>
    <property type="molecule type" value="Genomic_DNA"/>
</dbReference>
<evidence type="ECO:0000259" key="1">
    <source>
        <dbReference type="Pfam" id="PF18096"/>
    </source>
</evidence>
<dbReference type="Proteomes" id="UP000068067">
    <property type="component" value="Chromosome"/>
</dbReference>
<dbReference type="SUPFAM" id="SSF53335">
    <property type="entry name" value="S-adenosyl-L-methionine-dependent methyltransferases"/>
    <property type="match status" value="1"/>
</dbReference>
<dbReference type="PATRIC" id="fig|931089.4.peg.1213"/>